<dbReference type="Proteomes" id="UP000241421">
    <property type="component" value="Unassembled WGS sequence"/>
</dbReference>
<keyword evidence="2" id="KW-1185">Reference proteome</keyword>
<accession>A0A2U2HNQ2</accession>
<dbReference type="EMBL" id="PXWF02000114">
    <property type="protein sequence ID" value="PWF49092.1"/>
    <property type="molecule type" value="Genomic_DNA"/>
</dbReference>
<reference evidence="1 2" key="1">
    <citation type="submission" date="2018-04" db="EMBL/GenBank/DDBJ databases">
        <title>Massilia violaceinigra sp. nov., a novel purple-pigmented bacterium isolated from Tianshan glacier, Xinjiang, China.</title>
        <authorList>
            <person name="Wang H."/>
        </authorList>
    </citation>
    <scope>NUCLEOTIDE SEQUENCE [LARGE SCALE GENOMIC DNA]</scope>
    <source>
        <strain evidence="1 2">B448-2</strain>
    </source>
</reference>
<dbReference type="AlphaFoldDB" id="A0A2U2HNQ2"/>
<gene>
    <name evidence="1" type="ORF">C7C56_008150</name>
</gene>
<evidence type="ECO:0000313" key="2">
    <source>
        <dbReference type="Proteomes" id="UP000241421"/>
    </source>
</evidence>
<comment type="caution">
    <text evidence="1">The sequence shown here is derived from an EMBL/GenBank/DDBJ whole genome shotgun (WGS) entry which is preliminary data.</text>
</comment>
<evidence type="ECO:0000313" key="1">
    <source>
        <dbReference type="EMBL" id="PWF49092.1"/>
    </source>
</evidence>
<organism evidence="1 2">
    <name type="scientific">Massilia glaciei</name>
    <dbReference type="NCBI Taxonomy" id="1524097"/>
    <lineage>
        <taxon>Bacteria</taxon>
        <taxon>Pseudomonadati</taxon>
        <taxon>Pseudomonadota</taxon>
        <taxon>Betaproteobacteria</taxon>
        <taxon>Burkholderiales</taxon>
        <taxon>Oxalobacteraceae</taxon>
        <taxon>Telluria group</taxon>
        <taxon>Massilia</taxon>
    </lineage>
</organism>
<protein>
    <submittedName>
        <fullName evidence="1">Uncharacterized protein</fullName>
    </submittedName>
</protein>
<proteinExistence type="predicted"/>
<sequence length="70" mass="8001">MTRAASKGLNASVNCTKSSLLRLLFSLIEHQFQAPRFGQALAIFLDLNREVHIREFLETDTDCDFFILNL</sequence>
<name>A0A2U2HNQ2_9BURK</name>